<dbReference type="AlphaFoldDB" id="A0A2P8PVF0"/>
<comment type="caution">
    <text evidence="1">The sequence shown here is derived from an EMBL/GenBank/DDBJ whole genome shotgun (WGS) entry which is preliminary data.</text>
</comment>
<reference evidence="1 2" key="1">
    <citation type="submission" date="2018-03" db="EMBL/GenBank/DDBJ databases">
        <title>Streptomyces dioscori sp. nov., a novel endophytic actinobacterium isolated from bulbil of Dioscorea bulbifera L.</title>
        <authorList>
            <person name="Zhikuan W."/>
        </authorList>
    </citation>
    <scope>NUCLEOTIDE SEQUENCE [LARGE SCALE GENOMIC DNA]</scope>
    <source>
        <strain evidence="1 2">A217</strain>
    </source>
</reference>
<evidence type="ECO:0000313" key="2">
    <source>
        <dbReference type="Proteomes" id="UP000240429"/>
    </source>
</evidence>
<protein>
    <submittedName>
        <fullName evidence="1">Uncharacterized protein</fullName>
    </submittedName>
</protein>
<dbReference type="EMBL" id="PYBJ01000034">
    <property type="protein sequence ID" value="PSM37972.1"/>
    <property type="molecule type" value="Genomic_DNA"/>
</dbReference>
<evidence type="ECO:0000313" key="1">
    <source>
        <dbReference type="EMBL" id="PSM37972.1"/>
    </source>
</evidence>
<organism evidence="1 2">
    <name type="scientific">Streptomyces dioscori</name>
    <dbReference type="NCBI Taxonomy" id="2109333"/>
    <lineage>
        <taxon>Bacteria</taxon>
        <taxon>Bacillati</taxon>
        <taxon>Actinomycetota</taxon>
        <taxon>Actinomycetes</taxon>
        <taxon>Kitasatosporales</taxon>
        <taxon>Streptomycetaceae</taxon>
        <taxon>Streptomyces</taxon>
        <taxon>Streptomyces aurantiacus group</taxon>
    </lineage>
</organism>
<name>A0A2P8PVF0_9ACTN</name>
<gene>
    <name evidence="1" type="ORF">C6Y14_39840</name>
</gene>
<dbReference type="RefSeq" id="WP_107021811.1">
    <property type="nucleotide sequence ID" value="NZ_KZ679059.1"/>
</dbReference>
<keyword evidence="2" id="KW-1185">Reference proteome</keyword>
<proteinExistence type="predicted"/>
<dbReference type="Proteomes" id="UP000240429">
    <property type="component" value="Unassembled WGS sequence"/>
</dbReference>
<sequence>MVPAITGDYADPAKVHELVDRPPRGTVRCLVAGDGPVPRTDGAPGNVAVVARVDRAPAFRR</sequence>
<accession>A0A2P8PVF0</accession>